<organism evidence="7 8">
    <name type="scientific">Algoriphagus halophilus</name>
    <dbReference type="NCBI Taxonomy" id="226505"/>
    <lineage>
        <taxon>Bacteria</taxon>
        <taxon>Pseudomonadati</taxon>
        <taxon>Bacteroidota</taxon>
        <taxon>Cytophagia</taxon>
        <taxon>Cytophagales</taxon>
        <taxon>Cyclobacteriaceae</taxon>
        <taxon>Algoriphagus</taxon>
    </lineage>
</organism>
<feature type="domain" description="ABC transporter" evidence="6">
    <location>
        <begin position="2"/>
        <end position="237"/>
    </location>
</feature>
<keyword evidence="3 7" id="KW-0067">ATP-binding</keyword>
<dbReference type="GO" id="GO:0016887">
    <property type="term" value="F:ATP hydrolysis activity"/>
    <property type="evidence" value="ECO:0007669"/>
    <property type="project" value="InterPro"/>
</dbReference>
<evidence type="ECO:0000256" key="2">
    <source>
        <dbReference type="ARBA" id="ARBA00022741"/>
    </source>
</evidence>
<dbReference type="InterPro" id="IPR003593">
    <property type="entry name" value="AAA+_ATPase"/>
</dbReference>
<sequence length="272" mass="30179">MLRASNIHFCIKNRAIIDQMNLELNPGEILAVLGPNGAGKSTFFKILSGEIACKQGTVHYNGKLVHHLQPKQLAAIRSVMPQHSQLNFPFSAEEVVRLGLISSSARSPEHLISELMEVTNTAHLKEKAFNHLSGGEKQRVHLARVLVQIWENKPFPRFLLLDEPTSSLDIAQQHAVLKILDRLKSRNIGILVILHELNLAIQYADKIALLKNGTLVKTGEVHAVMEKETLAHVFDHPIQLIKNPYTGGLIVSSSPEIMSTISSSKLSYYGNL</sequence>
<reference evidence="8" key="1">
    <citation type="submission" date="2016-11" db="EMBL/GenBank/DDBJ databases">
        <authorList>
            <person name="Varghese N."/>
            <person name="Submissions S."/>
        </authorList>
    </citation>
    <scope>NUCLEOTIDE SEQUENCE [LARGE SCALE GENOMIC DNA]</scope>
    <source>
        <strain evidence="8">DSM 15292</strain>
    </source>
</reference>
<dbReference type="PROSITE" id="PS50893">
    <property type="entry name" value="ABC_TRANSPORTER_2"/>
    <property type="match status" value="1"/>
</dbReference>
<dbReference type="SUPFAM" id="SSF52540">
    <property type="entry name" value="P-loop containing nucleoside triphosphate hydrolases"/>
    <property type="match status" value="1"/>
</dbReference>
<dbReference type="Pfam" id="PF00005">
    <property type="entry name" value="ABC_tran"/>
    <property type="match status" value="1"/>
</dbReference>
<dbReference type="SMART" id="SM00382">
    <property type="entry name" value="AAA"/>
    <property type="match status" value="1"/>
</dbReference>
<dbReference type="STRING" id="226505.SAMN05444394_1902"/>
<gene>
    <name evidence="7" type="ORF">SAMN05444394_1902</name>
</gene>
<evidence type="ECO:0000256" key="5">
    <source>
        <dbReference type="ARBA" id="ARBA00037066"/>
    </source>
</evidence>
<evidence type="ECO:0000256" key="3">
    <source>
        <dbReference type="ARBA" id="ARBA00022840"/>
    </source>
</evidence>
<dbReference type="Gene3D" id="3.40.50.300">
    <property type="entry name" value="P-loop containing nucleotide triphosphate hydrolases"/>
    <property type="match status" value="1"/>
</dbReference>
<evidence type="ECO:0000259" key="6">
    <source>
        <dbReference type="PROSITE" id="PS50893"/>
    </source>
</evidence>
<name>A0A1N6EAM7_9BACT</name>
<dbReference type="InterPro" id="IPR003439">
    <property type="entry name" value="ABC_transporter-like_ATP-bd"/>
</dbReference>
<dbReference type="NCBIfam" id="NF010068">
    <property type="entry name" value="PRK13548.1"/>
    <property type="match status" value="1"/>
</dbReference>
<keyword evidence="8" id="KW-1185">Reference proteome</keyword>
<evidence type="ECO:0000313" key="7">
    <source>
        <dbReference type="EMBL" id="SIN80021.1"/>
    </source>
</evidence>
<keyword evidence="2" id="KW-0547">Nucleotide-binding</keyword>
<accession>A0A1N6EAM7</accession>
<dbReference type="EMBL" id="FSRC01000001">
    <property type="protein sequence ID" value="SIN80021.1"/>
    <property type="molecule type" value="Genomic_DNA"/>
</dbReference>
<comment type="function">
    <text evidence="5">Part of the ABC transporter complex HmuTUV involved in hemin import. Responsible for energy coupling to the transport system.</text>
</comment>
<dbReference type="PANTHER" id="PTHR42794:SF1">
    <property type="entry name" value="HEMIN IMPORT ATP-BINDING PROTEIN HMUV"/>
    <property type="match status" value="1"/>
</dbReference>
<keyword evidence="4" id="KW-1278">Translocase</keyword>
<proteinExistence type="predicted"/>
<dbReference type="OrthoDB" id="9785229at2"/>
<dbReference type="CDD" id="cd03214">
    <property type="entry name" value="ABC_Iron-Siderophores_B12_Hemin"/>
    <property type="match status" value="1"/>
</dbReference>
<dbReference type="AlphaFoldDB" id="A0A1N6EAM7"/>
<dbReference type="Proteomes" id="UP000185221">
    <property type="component" value="Unassembled WGS sequence"/>
</dbReference>
<evidence type="ECO:0000256" key="1">
    <source>
        <dbReference type="ARBA" id="ARBA00022448"/>
    </source>
</evidence>
<evidence type="ECO:0000256" key="4">
    <source>
        <dbReference type="ARBA" id="ARBA00022967"/>
    </source>
</evidence>
<protein>
    <submittedName>
        <fullName evidence="7">Iron complex transport system ATP-binding protein</fullName>
    </submittedName>
</protein>
<dbReference type="PANTHER" id="PTHR42794">
    <property type="entry name" value="HEMIN IMPORT ATP-BINDING PROTEIN HMUV"/>
    <property type="match status" value="1"/>
</dbReference>
<keyword evidence="1" id="KW-0813">Transport</keyword>
<dbReference type="RefSeq" id="WP_074224582.1">
    <property type="nucleotide sequence ID" value="NZ_FSRC01000001.1"/>
</dbReference>
<dbReference type="InterPro" id="IPR027417">
    <property type="entry name" value="P-loop_NTPase"/>
</dbReference>
<dbReference type="GO" id="GO:0005524">
    <property type="term" value="F:ATP binding"/>
    <property type="evidence" value="ECO:0007669"/>
    <property type="project" value="UniProtKB-KW"/>
</dbReference>
<evidence type="ECO:0000313" key="8">
    <source>
        <dbReference type="Proteomes" id="UP000185221"/>
    </source>
</evidence>